<organism evidence="2">
    <name type="scientific">Darwinula stevensoni</name>
    <dbReference type="NCBI Taxonomy" id="69355"/>
    <lineage>
        <taxon>Eukaryota</taxon>
        <taxon>Metazoa</taxon>
        <taxon>Ecdysozoa</taxon>
        <taxon>Arthropoda</taxon>
        <taxon>Crustacea</taxon>
        <taxon>Oligostraca</taxon>
        <taxon>Ostracoda</taxon>
        <taxon>Podocopa</taxon>
        <taxon>Podocopida</taxon>
        <taxon>Darwinulocopina</taxon>
        <taxon>Darwinuloidea</taxon>
        <taxon>Darwinulidae</taxon>
        <taxon>Darwinula</taxon>
    </lineage>
</organism>
<keyword evidence="3" id="KW-1185">Reference proteome</keyword>
<evidence type="ECO:0000313" key="2">
    <source>
        <dbReference type="EMBL" id="CAD7243399.1"/>
    </source>
</evidence>
<dbReference type="EMBL" id="LR899941">
    <property type="protein sequence ID" value="CAD7243399.1"/>
    <property type="molecule type" value="Genomic_DNA"/>
</dbReference>
<feature type="region of interest" description="Disordered" evidence="1">
    <location>
        <begin position="206"/>
        <end position="254"/>
    </location>
</feature>
<protein>
    <submittedName>
        <fullName evidence="2">Uncharacterized protein</fullName>
    </submittedName>
</protein>
<proteinExistence type="predicted"/>
<feature type="compositionally biased region" description="Basic and acidic residues" evidence="1">
    <location>
        <begin position="206"/>
        <end position="217"/>
    </location>
</feature>
<gene>
    <name evidence="2" type="ORF">DSTB1V02_LOCUS3323</name>
</gene>
<name>A0A7R8X3L7_9CRUS</name>
<reference evidence="2" key="1">
    <citation type="submission" date="2020-11" db="EMBL/GenBank/DDBJ databases">
        <authorList>
            <person name="Tran Van P."/>
        </authorList>
    </citation>
    <scope>NUCLEOTIDE SEQUENCE</scope>
</reference>
<dbReference type="EMBL" id="CAJPEV010000424">
    <property type="protein sequence ID" value="CAG0885137.1"/>
    <property type="molecule type" value="Genomic_DNA"/>
</dbReference>
<sequence length="357" mass="39945">MALTSKFKRFRCLLTNATSDCKSNQSLIQSWFGKEQNLSISIQRQYPLHDLKFVRSMVKEGVEGISLSSETKVVICGSQLFHDGPDLSIIKVFLYVFDDDSLISQLIVDPVNQDGVVGLGDLGLGDAILLSLTKRPTSTAQYPNLTAGSREFLSPSVGYGRVQDSTAFNWDHFDISAFHSSNSKKMSQPPRDAYLHPRCVLRNDGLHGRTSSDRLDDSSSVVRSSSSTFSPSKRLPSTPPYRKLQLSLPDHGYSSPRKLDSDRFEFSFHHGHLALFDDGSPTGMESRTEPHSAFHFSLAFHSLVQKCYRPIMTQVLIMVISVSTSRTRQIMLPEAGESQLVQAVPCAEYIQRYDRDR</sequence>
<accession>A0A7R8X3L7</accession>
<dbReference type="AlphaFoldDB" id="A0A7R8X3L7"/>
<evidence type="ECO:0000256" key="1">
    <source>
        <dbReference type="SAM" id="MobiDB-lite"/>
    </source>
</evidence>
<dbReference type="Proteomes" id="UP000677054">
    <property type="component" value="Unassembled WGS sequence"/>
</dbReference>
<evidence type="ECO:0000313" key="3">
    <source>
        <dbReference type="Proteomes" id="UP000677054"/>
    </source>
</evidence>
<feature type="compositionally biased region" description="Low complexity" evidence="1">
    <location>
        <begin position="218"/>
        <end position="236"/>
    </location>
</feature>